<dbReference type="KEGG" id="hir:HETIRDRAFT_433969"/>
<protein>
    <submittedName>
        <fullName evidence="2">Uncharacterized protein</fullName>
    </submittedName>
</protein>
<feature type="compositionally biased region" description="Pro residues" evidence="1">
    <location>
        <begin position="179"/>
        <end position="204"/>
    </location>
</feature>
<dbReference type="GeneID" id="20674714"/>
<evidence type="ECO:0000313" key="2">
    <source>
        <dbReference type="EMBL" id="ETW81251.1"/>
    </source>
</evidence>
<dbReference type="Proteomes" id="UP000030671">
    <property type="component" value="Unassembled WGS sequence"/>
</dbReference>
<accession>W4K859</accession>
<evidence type="ECO:0000313" key="3">
    <source>
        <dbReference type="Proteomes" id="UP000030671"/>
    </source>
</evidence>
<dbReference type="RefSeq" id="XP_009545925.1">
    <property type="nucleotide sequence ID" value="XM_009547630.1"/>
</dbReference>
<keyword evidence="3" id="KW-1185">Reference proteome</keyword>
<sequence length="442" mass="46952">MASRSTNAPTPTLPDGTPIIANVRASTTTTTKATKMTMTTTTTLRKMTLRNGGGGGGKTRGNREGTNGYIPPSLGSLVRSRSARSMPRPLICLDYSFPRSLAHASLRIVACSHRCLIRHNPRYVVTRPSSSPVHAHLSPSTSSPRRPQRPIPRLYPPPPLLDTTAVHHPDTSSASSTFPLPPLPPPLSPPPPPTPPLPPLPPANAAPLSCDAPCPAPAAETAPCRTSPSPYPPRAPPSSAPPSSTRRPLPHPHPHPRAPAGADGDIRLAVAASDDTDSTTPTRRHRLDDTDSATPTRRHRLGDADSTTPPRPYRLDAALSRPRRRLNASVSIPTPDDDTRFAATASDDLDSTPPPRLYRLDATPSTARLDHTSTLPGADDGPRLDNAASTAGPLPRQRRVARGLVNNPGLLTPGSSLDGASSRFHPPRLLLDNNSARSTRRP</sequence>
<feature type="region of interest" description="Disordered" evidence="1">
    <location>
        <begin position="125"/>
        <end position="442"/>
    </location>
</feature>
<proteinExistence type="predicted"/>
<gene>
    <name evidence="2" type="ORF">HETIRDRAFT_433969</name>
</gene>
<feature type="compositionally biased region" description="Pro residues" evidence="1">
    <location>
        <begin position="149"/>
        <end position="160"/>
    </location>
</feature>
<dbReference type="InParanoid" id="W4K859"/>
<name>W4K859_HETIT</name>
<feature type="compositionally biased region" description="Low complexity" evidence="1">
    <location>
        <begin position="205"/>
        <end position="228"/>
    </location>
</feature>
<dbReference type="PRINTS" id="PR01217">
    <property type="entry name" value="PRICHEXTENSN"/>
</dbReference>
<feature type="compositionally biased region" description="Pro residues" evidence="1">
    <location>
        <begin position="229"/>
        <end position="240"/>
    </location>
</feature>
<organism evidence="2 3">
    <name type="scientific">Heterobasidion irregulare (strain TC 32-1)</name>
    <dbReference type="NCBI Taxonomy" id="747525"/>
    <lineage>
        <taxon>Eukaryota</taxon>
        <taxon>Fungi</taxon>
        <taxon>Dikarya</taxon>
        <taxon>Basidiomycota</taxon>
        <taxon>Agaricomycotina</taxon>
        <taxon>Agaricomycetes</taxon>
        <taxon>Russulales</taxon>
        <taxon>Bondarzewiaceae</taxon>
        <taxon>Heterobasidion</taxon>
        <taxon>Heterobasidion annosum species complex</taxon>
    </lineage>
</organism>
<evidence type="ECO:0000256" key="1">
    <source>
        <dbReference type="SAM" id="MobiDB-lite"/>
    </source>
</evidence>
<dbReference type="AlphaFoldDB" id="W4K859"/>
<dbReference type="EMBL" id="KI925458">
    <property type="protein sequence ID" value="ETW81251.1"/>
    <property type="molecule type" value="Genomic_DNA"/>
</dbReference>
<reference evidence="2 3" key="1">
    <citation type="journal article" date="2012" name="New Phytol.">
        <title>Insight into trade-off between wood decay and parasitism from the genome of a fungal forest pathogen.</title>
        <authorList>
            <person name="Olson A."/>
            <person name="Aerts A."/>
            <person name="Asiegbu F."/>
            <person name="Belbahri L."/>
            <person name="Bouzid O."/>
            <person name="Broberg A."/>
            <person name="Canback B."/>
            <person name="Coutinho P.M."/>
            <person name="Cullen D."/>
            <person name="Dalman K."/>
            <person name="Deflorio G."/>
            <person name="van Diepen L.T."/>
            <person name="Dunand C."/>
            <person name="Duplessis S."/>
            <person name="Durling M."/>
            <person name="Gonthier P."/>
            <person name="Grimwood J."/>
            <person name="Fossdal C.G."/>
            <person name="Hansson D."/>
            <person name="Henrissat B."/>
            <person name="Hietala A."/>
            <person name="Himmelstrand K."/>
            <person name="Hoffmeister D."/>
            <person name="Hogberg N."/>
            <person name="James T.Y."/>
            <person name="Karlsson M."/>
            <person name="Kohler A."/>
            <person name="Kues U."/>
            <person name="Lee Y.H."/>
            <person name="Lin Y.C."/>
            <person name="Lind M."/>
            <person name="Lindquist E."/>
            <person name="Lombard V."/>
            <person name="Lucas S."/>
            <person name="Lunden K."/>
            <person name="Morin E."/>
            <person name="Murat C."/>
            <person name="Park J."/>
            <person name="Raffaello T."/>
            <person name="Rouze P."/>
            <person name="Salamov A."/>
            <person name="Schmutz J."/>
            <person name="Solheim H."/>
            <person name="Stahlberg J."/>
            <person name="Velez H."/>
            <person name="de Vries R.P."/>
            <person name="Wiebenga A."/>
            <person name="Woodward S."/>
            <person name="Yakovlev I."/>
            <person name="Garbelotto M."/>
            <person name="Martin F."/>
            <person name="Grigoriev I.V."/>
            <person name="Stenlid J."/>
        </authorList>
    </citation>
    <scope>NUCLEOTIDE SEQUENCE [LARGE SCALE GENOMIC DNA]</scope>
    <source>
        <strain evidence="2 3">TC 32-1</strain>
    </source>
</reference>
<feature type="compositionally biased region" description="Polar residues" evidence="1">
    <location>
        <begin position="432"/>
        <end position="442"/>
    </location>
</feature>
<feature type="region of interest" description="Disordered" evidence="1">
    <location>
        <begin position="48"/>
        <end position="75"/>
    </location>
</feature>
<dbReference type="HOGENOM" id="CLU_619724_0_0_1"/>